<organism evidence="2 3">
    <name type="scientific">Solanum verrucosum</name>
    <dbReference type="NCBI Taxonomy" id="315347"/>
    <lineage>
        <taxon>Eukaryota</taxon>
        <taxon>Viridiplantae</taxon>
        <taxon>Streptophyta</taxon>
        <taxon>Embryophyta</taxon>
        <taxon>Tracheophyta</taxon>
        <taxon>Spermatophyta</taxon>
        <taxon>Magnoliopsida</taxon>
        <taxon>eudicotyledons</taxon>
        <taxon>Gunneridae</taxon>
        <taxon>Pentapetalae</taxon>
        <taxon>asterids</taxon>
        <taxon>lamiids</taxon>
        <taxon>Solanales</taxon>
        <taxon>Solanaceae</taxon>
        <taxon>Solanoideae</taxon>
        <taxon>Solaneae</taxon>
        <taxon>Solanum</taxon>
    </lineage>
</organism>
<feature type="compositionally biased region" description="Low complexity" evidence="1">
    <location>
        <begin position="10"/>
        <end position="20"/>
    </location>
</feature>
<feature type="region of interest" description="Disordered" evidence="1">
    <location>
        <begin position="1"/>
        <end position="23"/>
    </location>
</feature>
<reference evidence="2" key="1">
    <citation type="submission" date="2023-08" db="EMBL/GenBank/DDBJ databases">
        <title>A de novo genome assembly of Solanum verrucosum Schlechtendal, a Mexican diploid species geographically isolated from the other diploid A-genome species in potato relatives.</title>
        <authorList>
            <person name="Hosaka K."/>
        </authorList>
    </citation>
    <scope>NUCLEOTIDE SEQUENCE</scope>
    <source>
        <tissue evidence="2">Young leaves</tissue>
    </source>
</reference>
<proteinExistence type="predicted"/>
<evidence type="ECO:0000313" key="3">
    <source>
        <dbReference type="Proteomes" id="UP001234989"/>
    </source>
</evidence>
<evidence type="ECO:0000313" key="2">
    <source>
        <dbReference type="EMBL" id="WMV21640.1"/>
    </source>
</evidence>
<evidence type="ECO:0000256" key="1">
    <source>
        <dbReference type="SAM" id="MobiDB-lite"/>
    </source>
</evidence>
<dbReference type="Proteomes" id="UP001234989">
    <property type="component" value="Chromosome 3"/>
</dbReference>
<protein>
    <submittedName>
        <fullName evidence="2">Uncharacterized protein</fullName>
    </submittedName>
</protein>
<keyword evidence="3" id="KW-1185">Reference proteome</keyword>
<name>A0AAF0TQ69_SOLVR</name>
<dbReference type="AlphaFoldDB" id="A0AAF0TQ69"/>
<accession>A0AAF0TQ69</accession>
<gene>
    <name evidence="2" type="ORF">MTR67_015025</name>
</gene>
<sequence length="70" mass="7659">MSSSLRVLKSRSTTQMSSSSLENEKAKCFINNLFTGNFSEFAEFNNLVAFNISNKSFTGGLEGCSFSNNS</sequence>
<dbReference type="EMBL" id="CP133614">
    <property type="protein sequence ID" value="WMV21640.1"/>
    <property type="molecule type" value="Genomic_DNA"/>
</dbReference>